<dbReference type="Pfam" id="PF23214">
    <property type="entry name" value="SH3_CYT4"/>
    <property type="match status" value="1"/>
</dbReference>
<dbReference type="InterPro" id="IPR050180">
    <property type="entry name" value="RNR_Ribonuclease"/>
</dbReference>
<dbReference type="InterPro" id="IPR001900">
    <property type="entry name" value="RNase_II/R"/>
</dbReference>
<proteinExistence type="predicted"/>
<dbReference type="SUPFAM" id="SSF50249">
    <property type="entry name" value="Nucleic acid-binding proteins"/>
    <property type="match status" value="1"/>
</dbReference>
<feature type="region of interest" description="Disordered" evidence="1">
    <location>
        <begin position="1095"/>
        <end position="1129"/>
    </location>
</feature>
<evidence type="ECO:0000313" key="4">
    <source>
        <dbReference type="Proteomes" id="UP000185904"/>
    </source>
</evidence>
<dbReference type="PANTHER" id="PTHR23355">
    <property type="entry name" value="RIBONUCLEASE"/>
    <property type="match status" value="1"/>
</dbReference>
<accession>A0A178D1J3</accession>
<evidence type="ECO:0000256" key="1">
    <source>
        <dbReference type="SAM" id="MobiDB-lite"/>
    </source>
</evidence>
<sequence>MLASRNHAGNVTKKRLRYICPECRTHALLSPFLWRNQGNRSTASAPIRGLFRQHGKPFSTLSPRLASLETSRASSDTFRNIPLSPSTSARGSSLSSTNTAVSSDSVIRNHLRAWSAENNKKKRKEADAHSDSLKLKRLTVLPNSLFIEEASLSDNTLGEDAESGADDLPETWEDAVEGGNVPHLDPGDLIWWQPGKYTAGAGRFARSQLAIFLGTLGWQRQYLLSDGRWVVEKSVQQPSPRYKQFASQQEIEQVRKHLPVKPLEMQATGFDVKMGYSFAGDLPSIDSETLISRLAQFVDDMSTWRRENMALLDSLYERIANEDRYISLSYEQVVNKLLSVKYSEAPPAALFTIYRTLRRKHAAQITVLKKTHYPSATVAIMPKRLARRFDQVCTWAREYQEAAAAAAMGKDVASALARNPLTAFVTKARRLILKSRTLRSPTTIGSLGPSSIQPTDLEDGKIPVKENDETFTEEDKMFLEFLWDCYVRYPPPDNNRNLAIASLILRAIGAYPKLRLDQNMGCLLLQELGTLPPWFLRSDHNVTLEIPGGRGSHELTRIYDEADRFCHDSGLSKSLDHGLLVDSMASLRRDFDHLPVYCIDAGETNIREDGFSIGPSSEIPGAYWIHGHVSHPTAFIDPDHIIAQRALKLTASVFHNTYVARMVPDSFTRALSLRSGSPAITVSTLVTEDGDVKDIQIRPTTLRNVIHLTNAAVEQVLGKPEYEAATLSLGPQAGLPPKSLQQAAPADIEKAQAHLDDLQRLEKYLLAREESRRRSVAVAPDWEVQGSLSTQSYVHITGSRFDEDSLFRSQQYQGDPAIRITVSRYMRLNRVKEMPQYVTLTALCGDLVAESAGKWFQDRKLPACFFGSSYAADFPPSKLNKLGRGEHAEYPSGKLSSSPIPHVHKSHQVHLWFSNPLRRYPDLMAHWQADAYLRAEASGAIQPGDPGDRVDLPISKELVDKFIVEHSPRMYEWAREISRNERKHWITQALFRAFHFREAELPEVWDVNVTSVNSTRTRPDDSGLRGVLLPFNVYAVILASNEGWEKGVKYRSFLPVKLELVDLVQKTVVVRAVGPPSETYTQSGSIHITPKVHSMVSNGAESSEAAPSEEGDPAKDAETAGGQISGKES</sequence>
<evidence type="ECO:0000259" key="2">
    <source>
        <dbReference type="SMART" id="SM00955"/>
    </source>
</evidence>
<dbReference type="Pfam" id="PF00773">
    <property type="entry name" value="RNB"/>
    <property type="match status" value="1"/>
</dbReference>
<dbReference type="GO" id="GO:0006402">
    <property type="term" value="P:mRNA catabolic process"/>
    <property type="evidence" value="ECO:0007669"/>
    <property type="project" value="TreeGrafter"/>
</dbReference>
<name>A0A178D1J3_9EURO</name>
<gene>
    <name evidence="3" type="ORF">AYO20_05413</name>
</gene>
<dbReference type="GO" id="GO:0000932">
    <property type="term" value="C:P-body"/>
    <property type="evidence" value="ECO:0007669"/>
    <property type="project" value="TreeGrafter"/>
</dbReference>
<feature type="compositionally biased region" description="Low complexity" evidence="1">
    <location>
        <begin position="1097"/>
        <end position="1108"/>
    </location>
</feature>
<dbReference type="InterPro" id="IPR056625">
    <property type="entry name" value="SH3_CYT4"/>
</dbReference>
<dbReference type="GO" id="GO:0000175">
    <property type="term" value="F:3'-5'-RNA exonuclease activity"/>
    <property type="evidence" value="ECO:0007669"/>
    <property type="project" value="TreeGrafter"/>
</dbReference>
<keyword evidence="4" id="KW-1185">Reference proteome</keyword>
<protein>
    <recommendedName>
        <fullName evidence="2">RNB domain-containing protein</fullName>
    </recommendedName>
</protein>
<dbReference type="RefSeq" id="XP_022500374.1">
    <property type="nucleotide sequence ID" value="XM_022643707.1"/>
</dbReference>
<feature type="domain" description="RNB" evidence="2">
    <location>
        <begin position="588"/>
        <end position="935"/>
    </location>
</feature>
<feature type="compositionally biased region" description="Low complexity" evidence="1">
    <location>
        <begin position="84"/>
        <end position="101"/>
    </location>
</feature>
<dbReference type="OrthoDB" id="2285229at2759"/>
<dbReference type="GeneID" id="34588830"/>
<dbReference type="SMART" id="SM00955">
    <property type="entry name" value="RNB"/>
    <property type="match status" value="1"/>
</dbReference>
<dbReference type="InterPro" id="IPR012340">
    <property type="entry name" value="NA-bd_OB-fold"/>
</dbReference>
<dbReference type="GO" id="GO:0003723">
    <property type="term" value="F:RNA binding"/>
    <property type="evidence" value="ECO:0007669"/>
    <property type="project" value="InterPro"/>
</dbReference>
<dbReference type="EMBL" id="LVCJ01000031">
    <property type="protein sequence ID" value="OAL35362.1"/>
    <property type="molecule type" value="Genomic_DNA"/>
</dbReference>
<comment type="caution">
    <text evidence="3">The sequence shown here is derived from an EMBL/GenBank/DDBJ whole genome shotgun (WGS) entry which is preliminary data.</text>
</comment>
<dbReference type="AlphaFoldDB" id="A0A178D1J3"/>
<organism evidence="3 4">
    <name type="scientific">Fonsecaea nubica</name>
    <dbReference type="NCBI Taxonomy" id="856822"/>
    <lineage>
        <taxon>Eukaryota</taxon>
        <taxon>Fungi</taxon>
        <taxon>Dikarya</taxon>
        <taxon>Ascomycota</taxon>
        <taxon>Pezizomycotina</taxon>
        <taxon>Eurotiomycetes</taxon>
        <taxon>Chaetothyriomycetidae</taxon>
        <taxon>Chaetothyriales</taxon>
        <taxon>Herpotrichiellaceae</taxon>
        <taxon>Fonsecaea</taxon>
    </lineage>
</organism>
<dbReference type="Pfam" id="PF23216">
    <property type="entry name" value="WHD_CYT4"/>
    <property type="match status" value="1"/>
</dbReference>
<dbReference type="Proteomes" id="UP000185904">
    <property type="component" value="Unassembled WGS sequence"/>
</dbReference>
<feature type="region of interest" description="Disordered" evidence="1">
    <location>
        <begin position="76"/>
        <end position="101"/>
    </location>
</feature>
<dbReference type="InterPro" id="IPR056624">
    <property type="entry name" value="WH_CYT4"/>
</dbReference>
<evidence type="ECO:0000313" key="3">
    <source>
        <dbReference type="EMBL" id="OAL35362.1"/>
    </source>
</evidence>
<reference evidence="3 4" key="1">
    <citation type="submission" date="2016-03" db="EMBL/GenBank/DDBJ databases">
        <title>The draft genome sequence of Fonsecaea nubica causative agent of cutaneous subcutaneous infection in human host.</title>
        <authorList>
            <person name="Costa F."/>
            <person name="Sybren D.H."/>
            <person name="Raittz R.T."/>
            <person name="Weiss V.A."/>
            <person name="Leao A.C."/>
            <person name="Gomes R."/>
            <person name="De Souza E.M."/>
            <person name="Pedrosa F.O."/>
            <person name="Steffens M.B."/>
            <person name="Bombassaro A."/>
            <person name="Tadra-Sfeir M.Z."/>
            <person name="Moreno L.F."/>
            <person name="Najafzadeh M.J."/>
            <person name="Felipe M.S."/>
            <person name="Teixeira M."/>
            <person name="Sun J."/>
            <person name="Xi L."/>
            <person name="Castro M.A."/>
            <person name="Vicente V.A."/>
        </authorList>
    </citation>
    <scope>NUCLEOTIDE SEQUENCE [LARGE SCALE GENOMIC DNA]</scope>
    <source>
        <strain evidence="3 4">CBS 269.64</strain>
    </source>
</reference>
<dbReference type="PANTHER" id="PTHR23355:SF65">
    <property type="entry name" value="EXORIBONUCLEASE CYT-4, PUTATIVE (AFU_ORTHOLOGUE AFUA_7G01550)-RELATED"/>
    <property type="match status" value="1"/>
</dbReference>